<dbReference type="Gene3D" id="2.40.10.10">
    <property type="entry name" value="Trypsin-like serine proteases"/>
    <property type="match status" value="3"/>
</dbReference>
<evidence type="ECO:0000256" key="3">
    <source>
        <dbReference type="SAM" id="MobiDB-lite"/>
    </source>
</evidence>
<evidence type="ECO:0000256" key="2">
    <source>
        <dbReference type="ARBA" id="ARBA00024195"/>
    </source>
</evidence>
<dbReference type="GO" id="GO:0006508">
    <property type="term" value="P:proteolysis"/>
    <property type="evidence" value="ECO:0007669"/>
    <property type="project" value="InterPro"/>
</dbReference>
<keyword evidence="1" id="KW-1015">Disulfide bond</keyword>
<evidence type="ECO:0000313" key="6">
    <source>
        <dbReference type="Proteomes" id="UP000829999"/>
    </source>
</evidence>
<feature type="domain" description="Peptidase S1" evidence="5">
    <location>
        <begin position="24"/>
        <end position="424"/>
    </location>
</feature>
<dbReference type="PROSITE" id="PS50240">
    <property type="entry name" value="TRYPSIN_DOM"/>
    <property type="match status" value="1"/>
</dbReference>
<evidence type="ECO:0000256" key="1">
    <source>
        <dbReference type="ARBA" id="ARBA00023157"/>
    </source>
</evidence>
<gene>
    <name evidence="7" type="primary">LOC118270483</name>
</gene>
<feature type="signal peptide" evidence="4">
    <location>
        <begin position="1"/>
        <end position="20"/>
    </location>
</feature>
<dbReference type="GO" id="GO:0004252">
    <property type="term" value="F:serine-type endopeptidase activity"/>
    <property type="evidence" value="ECO:0007669"/>
    <property type="project" value="InterPro"/>
</dbReference>
<feature type="chain" id="PRO_5040342249" evidence="4">
    <location>
        <begin position="21"/>
        <end position="615"/>
    </location>
</feature>
<keyword evidence="6" id="KW-1185">Reference proteome</keyword>
<comment type="similarity">
    <text evidence="2">Belongs to the peptidase S1 family. CLIP subfamily.</text>
</comment>
<name>A0A9R0EKT3_SPOFR</name>
<dbReference type="InterPro" id="IPR051487">
    <property type="entry name" value="Ser/Thr_Proteases_Immune/Dev"/>
</dbReference>
<dbReference type="Proteomes" id="UP000829999">
    <property type="component" value="Chromosome 13"/>
</dbReference>
<dbReference type="InterPro" id="IPR001254">
    <property type="entry name" value="Trypsin_dom"/>
</dbReference>
<dbReference type="SMART" id="SM00020">
    <property type="entry name" value="Tryp_SPc"/>
    <property type="match status" value="1"/>
</dbReference>
<protein>
    <submittedName>
        <fullName evidence="7">Uncharacterized protein LOC118270483 isoform X1</fullName>
    </submittedName>
</protein>
<sequence>MLTIKSNLVFLFVLFLETFCQRRIQEGKEVTKDKPYVVYLVKAPIASAHYDFWLCGGALVTSEYVVTSAACIKDVDYLYVIAGYNKYVTDAELETDQCTSKMKKKVIYTCYPEGYEIRYERLDKWALIDIGVVKVESPYDFTDESYKTTCSYIPAVIPVSYEAKYQEAGTDAIVFGWGHLFKWRKRNDARNHNQEKLNYAPVMIIDKEECKKHYIDYENMTEVIDKYMICTYGQGNIDDRGDPLEPAKAEHDGCGPKDINIERCINYENRRHIGVTNLSLNETETKMENGNISNQVNNSNEHPFINETVIRKRPLVYGVNGRRHGICQNDHGGPLVSWVGTHEILIGIASVFKVSEDSECVGPFLYTSTQCNGAFLDCILTTDKLVTPQKKDKGTRRAVCRKRPEDEGHPTVERHISWLYHPAGAAENEKIGRNGDESTSKPAKESTKHEETPKVDINSEAYVRNISQDYLNVNKPILNNQFENNERYSIIKSFGNNYQYAPNVYVANEQYSQNVQYGTNHFIPANNPIPNNNAPVNWGAQNYLAQRPVPIGRYDPSVTSPPIISPVQMNVPVLTNRRPPEIYKPPPAPALVTEKTMNSNNQEFFRMRPQVPLHV</sequence>
<dbReference type="AlphaFoldDB" id="A0A9R0EKT3"/>
<dbReference type="InterPro" id="IPR043504">
    <property type="entry name" value="Peptidase_S1_PA_chymotrypsin"/>
</dbReference>
<dbReference type="PANTHER" id="PTHR24256">
    <property type="entry name" value="TRYPTASE-RELATED"/>
    <property type="match status" value="1"/>
</dbReference>
<dbReference type="GeneID" id="118270483"/>
<dbReference type="RefSeq" id="XP_035441972.2">
    <property type="nucleotide sequence ID" value="XM_035586079.2"/>
</dbReference>
<evidence type="ECO:0000259" key="5">
    <source>
        <dbReference type="PROSITE" id="PS50240"/>
    </source>
</evidence>
<evidence type="ECO:0000256" key="4">
    <source>
        <dbReference type="SAM" id="SignalP"/>
    </source>
</evidence>
<reference evidence="7" key="1">
    <citation type="submission" date="2025-08" db="UniProtKB">
        <authorList>
            <consortium name="RefSeq"/>
        </authorList>
    </citation>
    <scope>IDENTIFICATION</scope>
    <source>
        <tissue evidence="7">Whole larval tissue</tissue>
    </source>
</reference>
<accession>A0A9R0EKT3</accession>
<evidence type="ECO:0000313" key="7">
    <source>
        <dbReference type="RefSeq" id="XP_035441972.2"/>
    </source>
</evidence>
<feature type="region of interest" description="Disordered" evidence="3">
    <location>
        <begin position="427"/>
        <end position="454"/>
    </location>
</feature>
<dbReference type="Pfam" id="PF00089">
    <property type="entry name" value="Trypsin"/>
    <property type="match status" value="1"/>
</dbReference>
<keyword evidence="4" id="KW-0732">Signal</keyword>
<organism evidence="6 7">
    <name type="scientific">Spodoptera frugiperda</name>
    <name type="common">Fall armyworm</name>
    <dbReference type="NCBI Taxonomy" id="7108"/>
    <lineage>
        <taxon>Eukaryota</taxon>
        <taxon>Metazoa</taxon>
        <taxon>Ecdysozoa</taxon>
        <taxon>Arthropoda</taxon>
        <taxon>Hexapoda</taxon>
        <taxon>Insecta</taxon>
        <taxon>Pterygota</taxon>
        <taxon>Neoptera</taxon>
        <taxon>Endopterygota</taxon>
        <taxon>Lepidoptera</taxon>
        <taxon>Glossata</taxon>
        <taxon>Ditrysia</taxon>
        <taxon>Noctuoidea</taxon>
        <taxon>Noctuidae</taxon>
        <taxon>Amphipyrinae</taxon>
        <taxon>Spodoptera</taxon>
    </lineage>
</organism>
<proteinExistence type="inferred from homology"/>
<dbReference type="SUPFAM" id="SSF50494">
    <property type="entry name" value="Trypsin-like serine proteases"/>
    <property type="match status" value="2"/>
</dbReference>
<dbReference type="OrthoDB" id="7315458at2759"/>
<dbReference type="InterPro" id="IPR009003">
    <property type="entry name" value="Peptidase_S1_PA"/>
</dbReference>